<dbReference type="PROSITE" id="PS00039">
    <property type="entry name" value="DEAD_ATP_HELICASE"/>
    <property type="match status" value="1"/>
</dbReference>
<evidence type="ECO:0000256" key="7">
    <source>
        <dbReference type="SAM" id="MobiDB-lite"/>
    </source>
</evidence>
<dbReference type="OrthoDB" id="7396459at2759"/>
<dbReference type="EC" id="3.6.4.13" evidence="6"/>
<comment type="domain">
    <text evidence="6">The Q motif is unique to and characteristic of the DEAD box family of RNA helicases and controls ATP binding and hydrolysis.</text>
</comment>
<feature type="domain" description="Helicase ATP-binding" evidence="8">
    <location>
        <begin position="156"/>
        <end position="534"/>
    </location>
</feature>
<dbReference type="InterPro" id="IPR000629">
    <property type="entry name" value="RNA-helicase_DEAD-box_CS"/>
</dbReference>
<evidence type="ECO:0000259" key="8">
    <source>
        <dbReference type="PROSITE" id="PS51192"/>
    </source>
</evidence>
<dbReference type="PROSITE" id="PS51194">
    <property type="entry name" value="HELICASE_CTER"/>
    <property type="match status" value="1"/>
</dbReference>
<keyword evidence="4 6" id="KW-0067">ATP-binding</keyword>
<dbReference type="PROSITE" id="PS51192">
    <property type="entry name" value="HELICASE_ATP_BIND_1"/>
    <property type="match status" value="1"/>
</dbReference>
<keyword evidence="3 6" id="KW-0347">Helicase</keyword>
<dbReference type="GO" id="GO:0005524">
    <property type="term" value="F:ATP binding"/>
    <property type="evidence" value="ECO:0007669"/>
    <property type="project" value="UniProtKB-UniRule"/>
</dbReference>
<feature type="compositionally biased region" description="Low complexity" evidence="7">
    <location>
        <begin position="992"/>
        <end position="1006"/>
    </location>
</feature>
<gene>
    <name evidence="10" type="ORF">TGVAND_205540</name>
</gene>
<dbReference type="Pfam" id="PF00270">
    <property type="entry name" value="DEAD"/>
    <property type="match status" value="2"/>
</dbReference>
<dbReference type="InterPro" id="IPR014001">
    <property type="entry name" value="Helicase_ATP-bd"/>
</dbReference>
<feature type="compositionally biased region" description="Basic and acidic residues" evidence="7">
    <location>
        <begin position="871"/>
        <end position="903"/>
    </location>
</feature>
<reference evidence="10 11" key="2">
    <citation type="journal article" date="2015" name="Eukaryot. Cell">
        <title>Genetic mapping reveals that sinefungin resistance in Toxoplasma gondii is controlled by a putative amino acid transporter locus that can be used as a negative selectable marker.</title>
        <authorList>
            <person name="Behnke M.S."/>
            <person name="Khan A."/>
            <person name="Sibley L.D."/>
        </authorList>
    </citation>
    <scope>NUCLEOTIDE SEQUENCE [LARGE SCALE GENOMIC DNA]</scope>
    <source>
        <strain evidence="10 11">VAND</strain>
    </source>
</reference>
<dbReference type="SUPFAM" id="SSF52540">
    <property type="entry name" value="P-loop containing nucleoside triphosphate hydrolases"/>
    <property type="match status" value="2"/>
</dbReference>
<feature type="compositionally biased region" description="Basic and acidic residues" evidence="7">
    <location>
        <begin position="255"/>
        <end position="267"/>
    </location>
</feature>
<keyword evidence="1 6" id="KW-0547">Nucleotide-binding</keyword>
<dbReference type="AlphaFoldDB" id="A0A086PJH6"/>
<evidence type="ECO:0000313" key="10">
    <source>
        <dbReference type="EMBL" id="KFH00508.1"/>
    </source>
</evidence>
<organism evidence="10 11">
    <name type="scientific">Toxoplasma gondii VAND</name>
    <dbReference type="NCBI Taxonomy" id="933077"/>
    <lineage>
        <taxon>Eukaryota</taxon>
        <taxon>Sar</taxon>
        <taxon>Alveolata</taxon>
        <taxon>Apicomplexa</taxon>
        <taxon>Conoidasida</taxon>
        <taxon>Coccidia</taxon>
        <taxon>Eucoccidiorida</taxon>
        <taxon>Eimeriorina</taxon>
        <taxon>Sarcocystidae</taxon>
        <taxon>Toxoplasma</taxon>
    </lineage>
</organism>
<dbReference type="EMBL" id="AEYJ02001649">
    <property type="protein sequence ID" value="KFH00508.1"/>
    <property type="molecule type" value="Genomic_DNA"/>
</dbReference>
<dbReference type="Pfam" id="PF00271">
    <property type="entry name" value="Helicase_C"/>
    <property type="match status" value="1"/>
</dbReference>
<dbReference type="InterPro" id="IPR025313">
    <property type="entry name" value="SPB4-like_CTE"/>
</dbReference>
<evidence type="ECO:0000256" key="4">
    <source>
        <dbReference type="ARBA" id="ARBA00022840"/>
    </source>
</evidence>
<feature type="region of interest" description="Disordered" evidence="7">
    <location>
        <begin position="629"/>
        <end position="649"/>
    </location>
</feature>
<evidence type="ECO:0000259" key="9">
    <source>
        <dbReference type="PROSITE" id="PS51194"/>
    </source>
</evidence>
<dbReference type="PANTHER" id="PTHR24031">
    <property type="entry name" value="RNA HELICASE"/>
    <property type="match status" value="1"/>
</dbReference>
<dbReference type="SMART" id="SM01178">
    <property type="entry name" value="DUF4217"/>
    <property type="match status" value="1"/>
</dbReference>
<evidence type="ECO:0000256" key="5">
    <source>
        <dbReference type="ARBA" id="ARBA00022884"/>
    </source>
</evidence>
<evidence type="ECO:0000256" key="3">
    <source>
        <dbReference type="ARBA" id="ARBA00022806"/>
    </source>
</evidence>
<feature type="compositionally biased region" description="Basic residues" evidence="7">
    <location>
        <begin position="904"/>
        <end position="916"/>
    </location>
</feature>
<feature type="compositionally biased region" description="Basic and acidic residues" evidence="7">
    <location>
        <begin position="1029"/>
        <end position="1052"/>
    </location>
</feature>
<proteinExistence type="inferred from homology"/>
<name>A0A086PJH6_TOXGO</name>
<protein>
    <recommendedName>
        <fullName evidence="6">ATP-dependent RNA helicase</fullName>
        <ecNumber evidence="6">3.6.4.13</ecNumber>
    </recommendedName>
</protein>
<keyword evidence="2 6" id="KW-0378">Hydrolase</keyword>
<feature type="compositionally biased region" description="Basic residues" evidence="7">
    <location>
        <begin position="1053"/>
        <end position="1076"/>
    </location>
</feature>
<evidence type="ECO:0000313" key="11">
    <source>
        <dbReference type="Proteomes" id="UP000028840"/>
    </source>
</evidence>
<comment type="catalytic activity">
    <reaction evidence="6">
        <text>ATP + H2O = ADP + phosphate + H(+)</text>
        <dbReference type="Rhea" id="RHEA:13065"/>
        <dbReference type="ChEBI" id="CHEBI:15377"/>
        <dbReference type="ChEBI" id="CHEBI:15378"/>
        <dbReference type="ChEBI" id="CHEBI:30616"/>
        <dbReference type="ChEBI" id="CHEBI:43474"/>
        <dbReference type="ChEBI" id="CHEBI:456216"/>
        <dbReference type="EC" id="3.6.4.13"/>
    </reaction>
</comment>
<dbReference type="GO" id="GO:0003724">
    <property type="term" value="F:RNA helicase activity"/>
    <property type="evidence" value="ECO:0007669"/>
    <property type="project" value="UniProtKB-EC"/>
</dbReference>
<feature type="compositionally biased region" description="Acidic residues" evidence="7">
    <location>
        <begin position="969"/>
        <end position="987"/>
    </location>
</feature>
<evidence type="ECO:0000256" key="2">
    <source>
        <dbReference type="ARBA" id="ARBA00022801"/>
    </source>
</evidence>
<dbReference type="CDD" id="cd18787">
    <property type="entry name" value="SF2_C_DEAD"/>
    <property type="match status" value="1"/>
</dbReference>
<sequence>MATGAGQAAATEPGALEQAKGEKTGGKRREKAPFASACDLANAGETSRRIGGENAGGKGGDKRAEGAAASHGERGVQTPQLEGGALPEGKLASSASAQQVQQRVSSRFSSMACLSPLSQAFLASMRFSFATPVQEACIPLLLAGVHTPGGSAPGASPKLLQRRDLAVEAPTGSGKTLAFVLPVVERLLSRLRLYELARSSASPPPSSLGDLSELIWDRERRRRSLLDAPLSSSPSGESQESLAVEGASQKKRTAARGEVEAADDTARAPHSPEYVVFLNQVLERKPASTSASPSSADGEGENSCRIGAVLLAPTRELARQIFSIVQSHVRFVEETVLLRFDAAAAHSSKESRKRRRAQTPQGEEEEVIAAEADGEAGVSPGSFSPSSHAFFLQSMLLTGGTRPLEADLRALERRASRRALFILVATPGRLSRLVETERATREPLRWSFDELDMVVVDEADRLMDEQHTDELRNLLRYFREKKASAQTEKRLSAAAQAEAREDARLSFRVAVFSATLTGAMAEQSKTKDLWGIVKDPVCVRVATPLASRISKAEQEKSACIQHDVPTTLSNFYAICDYDEKLPFLVDFIKTQIIPHNASCIVFLLTCHCVEYFYGLLRALFLCPPSSSSSSSSPSSSSSSSSSSPSASSAASSALPVQLSRLHGRMKQRARLAACKKFASSGKEPKVLLATDVAARGLDFPDVDWTLQLDPPQNPEVFVHRIGRAARAGRSGCALLLLLPHEDAYLPFLKNRGLSIAAYANAERTVAKKEINEAAKNEVLQDRALVLKSSKAFVSFVRAYKEHQLSFLLPFQNLDLGRLATAFALLRLPRMKEIVGRRISNFTQSAADPLKIPFRFDSAREAERLAGLSDALEQRAKRHTERERRRENARKKQSEKEARADLRNPHRTKAEKRKVKRRNALDEWEELAFEERMARKLRKGKLSEVEYERELKKRGEQFADDFSDVSGGDSEADSLADSDGIAGDEDPGCTDTGGRSSQGRRGSDASSVNEERADDCSDGSDFGDSLGGESDEKRPSSSRPGGEKNRRRGDGAPHKKPPKWIGTRGRKTKKKKWGKRK</sequence>
<keyword evidence="5 6" id="KW-0694">RNA-binding</keyword>
<dbReference type="GO" id="GO:0016887">
    <property type="term" value="F:ATP hydrolysis activity"/>
    <property type="evidence" value="ECO:0007669"/>
    <property type="project" value="RHEA"/>
</dbReference>
<comment type="caution">
    <text evidence="10">The sequence shown here is derived from an EMBL/GenBank/DDBJ whole genome shotgun (WGS) entry which is preliminary data.</text>
</comment>
<feature type="compositionally biased region" description="Low complexity" evidence="7">
    <location>
        <begin position="227"/>
        <end position="242"/>
    </location>
</feature>
<dbReference type="GO" id="GO:0003723">
    <property type="term" value="F:RNA binding"/>
    <property type="evidence" value="ECO:0007669"/>
    <property type="project" value="UniProtKB-UniRule"/>
</dbReference>
<feature type="region of interest" description="Disordered" evidence="7">
    <location>
        <begin position="1"/>
        <end position="87"/>
    </location>
</feature>
<dbReference type="InterPro" id="IPR027417">
    <property type="entry name" value="P-loop_NTPase"/>
</dbReference>
<dbReference type="VEuPathDB" id="ToxoDB:TGVAND_205540"/>
<feature type="domain" description="Helicase C-terminal" evidence="9">
    <location>
        <begin position="580"/>
        <end position="771"/>
    </location>
</feature>
<feature type="compositionally biased region" description="Low complexity" evidence="7">
    <location>
        <begin position="1018"/>
        <end position="1027"/>
    </location>
</feature>
<dbReference type="Proteomes" id="UP000028840">
    <property type="component" value="Unassembled WGS sequence"/>
</dbReference>
<feature type="region of interest" description="Disordered" evidence="7">
    <location>
        <begin position="227"/>
        <end position="267"/>
    </location>
</feature>
<dbReference type="InterPro" id="IPR001650">
    <property type="entry name" value="Helicase_C-like"/>
</dbReference>
<comment type="similarity">
    <text evidence="6">Belongs to the DEAD box helicase family.</text>
</comment>
<dbReference type="InterPro" id="IPR011545">
    <property type="entry name" value="DEAD/DEAH_box_helicase_dom"/>
</dbReference>
<accession>A0A086PJH6</accession>
<evidence type="ECO:0000256" key="6">
    <source>
        <dbReference type="RuleBase" id="RU365068"/>
    </source>
</evidence>
<feature type="region of interest" description="Disordered" evidence="7">
    <location>
        <begin position="952"/>
        <end position="1076"/>
    </location>
</feature>
<dbReference type="SMART" id="SM00490">
    <property type="entry name" value="HELICc"/>
    <property type="match status" value="1"/>
</dbReference>
<dbReference type="Gene3D" id="3.40.50.300">
    <property type="entry name" value="P-loop containing nucleotide triphosphate hydrolases"/>
    <property type="match status" value="2"/>
</dbReference>
<feature type="region of interest" description="Disordered" evidence="7">
    <location>
        <begin position="869"/>
        <end position="916"/>
    </location>
</feature>
<dbReference type="SMART" id="SM00487">
    <property type="entry name" value="DEXDc"/>
    <property type="match status" value="1"/>
</dbReference>
<comment type="function">
    <text evidence="6">RNA helicase.</text>
</comment>
<dbReference type="Pfam" id="PF13959">
    <property type="entry name" value="CTE_SPB4"/>
    <property type="match status" value="1"/>
</dbReference>
<evidence type="ECO:0000256" key="1">
    <source>
        <dbReference type="ARBA" id="ARBA00022741"/>
    </source>
</evidence>
<reference evidence="10 11" key="1">
    <citation type="submission" date="2014-08" db="EMBL/GenBank/DDBJ databases">
        <authorList>
            <person name="Sibley D."/>
            <person name="Venepally P."/>
            <person name="Karamycheva S."/>
            <person name="Hadjithomas M."/>
            <person name="Khan A."/>
            <person name="Brunk B."/>
            <person name="Roos D."/>
            <person name="Caler E."/>
            <person name="Lorenzi H."/>
        </authorList>
    </citation>
    <scope>NUCLEOTIDE SEQUENCE [LARGE SCALE GENOMIC DNA]</scope>
    <source>
        <strain evidence="10 11">VAND</strain>
    </source>
</reference>